<accession>A0A8B4QBM3</accession>
<dbReference type="AlphaFoldDB" id="A0A8B4QBM3"/>
<dbReference type="RefSeq" id="WP_109348319.1">
    <property type="nucleotide sequence ID" value="NZ_BJUE01000001.1"/>
</dbReference>
<evidence type="ECO:0000313" key="5">
    <source>
        <dbReference type="Proteomes" id="UP000294641"/>
    </source>
</evidence>
<keyword evidence="1" id="KW-0472">Membrane</keyword>
<keyword evidence="1" id="KW-0812">Transmembrane</keyword>
<dbReference type="Proteomes" id="UP000294641">
    <property type="component" value="Unassembled WGS sequence"/>
</dbReference>
<reference evidence="3 5" key="2">
    <citation type="submission" date="2019-03" db="EMBL/GenBank/DDBJ databases">
        <title>Genomic Encyclopedia of Type Strains, Phase IV (KMG-IV): sequencing the most valuable type-strain genomes for metagenomic binning, comparative biology and taxonomic classification.</title>
        <authorList>
            <person name="Goeker M."/>
        </authorList>
    </citation>
    <scope>NUCLEOTIDE SEQUENCE [LARGE SCALE GENOMIC DNA]</scope>
    <source>
        <strain evidence="3 5">DSM 20580</strain>
    </source>
</reference>
<evidence type="ECO:0000313" key="2">
    <source>
        <dbReference type="EMBL" id="STX10107.1"/>
    </source>
</evidence>
<proteinExistence type="predicted"/>
<protein>
    <recommendedName>
        <fullName evidence="6">DUF3899 domain-containing protein</fullName>
    </recommendedName>
</protein>
<evidence type="ECO:0008006" key="6">
    <source>
        <dbReference type="Google" id="ProtNLM"/>
    </source>
</evidence>
<feature type="transmembrane region" description="Helical" evidence="1">
    <location>
        <begin position="6"/>
        <end position="25"/>
    </location>
</feature>
<gene>
    <name evidence="3" type="ORF">DFR61_101125</name>
    <name evidence="2" type="ORF">NCTC10597_01818</name>
</gene>
<keyword evidence="1" id="KW-1133">Transmembrane helix</keyword>
<evidence type="ECO:0000256" key="1">
    <source>
        <dbReference type="SAM" id="Phobius"/>
    </source>
</evidence>
<comment type="caution">
    <text evidence="2">The sequence shown here is derived from an EMBL/GenBank/DDBJ whole genome shotgun (WGS) entry which is preliminary data.</text>
</comment>
<feature type="transmembrane region" description="Helical" evidence="1">
    <location>
        <begin position="32"/>
        <end position="49"/>
    </location>
</feature>
<evidence type="ECO:0000313" key="3">
    <source>
        <dbReference type="EMBL" id="TDR44287.1"/>
    </source>
</evidence>
<sequence>MKRKIIYIITLLVQAIVTFGVSIYFDVRFIEVMFFVGLFFIVIGLFFLSGDNTLTNFNNAQLQARTGISLAYEKTVYTVGPFLISSIVYSVVGLGCFLLIVYGWL</sequence>
<feature type="transmembrane region" description="Helical" evidence="1">
    <location>
        <begin position="82"/>
        <end position="104"/>
    </location>
</feature>
<organism evidence="2 4">
    <name type="scientific">Kurthia zopfii</name>
    <dbReference type="NCBI Taxonomy" id="1650"/>
    <lineage>
        <taxon>Bacteria</taxon>
        <taxon>Bacillati</taxon>
        <taxon>Bacillota</taxon>
        <taxon>Bacilli</taxon>
        <taxon>Bacillales</taxon>
        <taxon>Caryophanaceae</taxon>
        <taxon>Kurthia</taxon>
    </lineage>
</organism>
<keyword evidence="5" id="KW-1185">Reference proteome</keyword>
<dbReference type="EMBL" id="SNZG01000001">
    <property type="protein sequence ID" value="TDR44287.1"/>
    <property type="molecule type" value="Genomic_DNA"/>
</dbReference>
<dbReference type="Proteomes" id="UP000254330">
    <property type="component" value="Unassembled WGS sequence"/>
</dbReference>
<dbReference type="EMBL" id="UGNP01000001">
    <property type="protein sequence ID" value="STX10107.1"/>
    <property type="molecule type" value="Genomic_DNA"/>
</dbReference>
<name>A0A8B4QBM3_9BACL</name>
<reference evidence="2 4" key="1">
    <citation type="submission" date="2018-06" db="EMBL/GenBank/DDBJ databases">
        <authorList>
            <consortium name="Pathogen Informatics"/>
            <person name="Doyle S."/>
        </authorList>
    </citation>
    <scope>NUCLEOTIDE SEQUENCE [LARGE SCALE GENOMIC DNA]</scope>
    <source>
        <strain evidence="2 4">NCTC10597</strain>
    </source>
</reference>
<evidence type="ECO:0000313" key="4">
    <source>
        <dbReference type="Proteomes" id="UP000254330"/>
    </source>
</evidence>